<dbReference type="OrthoDB" id="2369382at2759"/>
<name>A0A9N8ZPD1_9GLOM</name>
<proteinExistence type="predicted"/>
<keyword evidence="1" id="KW-0812">Transmembrane</keyword>
<keyword evidence="1" id="KW-0472">Membrane</keyword>
<feature type="transmembrane region" description="Helical" evidence="1">
    <location>
        <begin position="88"/>
        <end position="111"/>
    </location>
</feature>
<accession>A0A9N8ZPD1</accession>
<evidence type="ECO:0000313" key="3">
    <source>
        <dbReference type="Proteomes" id="UP000789831"/>
    </source>
</evidence>
<keyword evidence="1" id="KW-1133">Transmembrane helix</keyword>
<keyword evidence="3" id="KW-1185">Reference proteome</keyword>
<feature type="transmembrane region" description="Helical" evidence="1">
    <location>
        <begin position="14"/>
        <end position="38"/>
    </location>
</feature>
<gene>
    <name evidence="2" type="ORF">AGERDE_LOCUS4315</name>
</gene>
<feature type="transmembrane region" description="Helical" evidence="1">
    <location>
        <begin position="592"/>
        <end position="612"/>
    </location>
</feature>
<dbReference type="AlphaFoldDB" id="A0A9N8ZPD1"/>
<protein>
    <submittedName>
        <fullName evidence="2">6916_t:CDS:1</fullName>
    </submittedName>
</protein>
<evidence type="ECO:0000313" key="2">
    <source>
        <dbReference type="EMBL" id="CAG8502413.1"/>
    </source>
</evidence>
<organism evidence="2 3">
    <name type="scientific">Ambispora gerdemannii</name>
    <dbReference type="NCBI Taxonomy" id="144530"/>
    <lineage>
        <taxon>Eukaryota</taxon>
        <taxon>Fungi</taxon>
        <taxon>Fungi incertae sedis</taxon>
        <taxon>Mucoromycota</taxon>
        <taxon>Glomeromycotina</taxon>
        <taxon>Glomeromycetes</taxon>
        <taxon>Archaeosporales</taxon>
        <taxon>Ambisporaceae</taxon>
        <taxon>Ambispora</taxon>
    </lineage>
</organism>
<comment type="caution">
    <text evidence="2">The sequence shown here is derived from an EMBL/GenBank/DDBJ whole genome shotgun (WGS) entry which is preliminary data.</text>
</comment>
<sequence length="681" mass="74996">MALNIMFNLSTGQLAALIGLISTLLPIIIGVTGAIVILRNIRDEMTALEWTTLSKLTQNSLLSSYGAGGQPALTGINLWGIGPYKRNIIYLLVGICPVVLYGASAIAPLGIQTCTVIYNAAVEMDVVEPDLLSRAVNDTFSLDELSQIRICGAYNWKPCPGMKDRVHVDETYAAEFNKTYSNNAMRYRLLKTSSNDNVSYPSYDFMMGVATSTQTGYNIIDRMIVDHDNGGLLMNQAIQPRGKVGKKSSWTIEGMWLQPYVSCQSTNITQIAWQNQTTVNWIAKMVINNTDLRPPDIHPLGDQGQMIDLSSRSIRYSQLIQSIVTKRMNMTANGNFFESPAYRVLEPKSVNSVQKFADLSLSSNLTNLFSNADIRCAGYGGSDSVAMNIVGVKCWTLFGSPKVTARGIEQIMYSCASAVKASLKDIELQSNEQKQISVMNMQTIPAQWYIEKANLNISDMKPWWGGVKSGENIPNNSILVSENSLWLPAGSSFIWSGGDDAQAGSTAIGVALSIITDFEDIISGYRGDGIGNLALLQQWKDEGSTEEGMSRIFQRQWTDVMVNMVSPTKQAKVTGPTQFVIEKTCYDIRFAIQYYIAIVGLLILLCVCMANTKRTNSLSRMKQIVRQMDLGRAILNTQYPKEASTADSSTWIKTDGRKLISMGKEGFILDSVSANPIFNSL</sequence>
<evidence type="ECO:0000256" key="1">
    <source>
        <dbReference type="SAM" id="Phobius"/>
    </source>
</evidence>
<dbReference type="Proteomes" id="UP000789831">
    <property type="component" value="Unassembled WGS sequence"/>
</dbReference>
<dbReference type="EMBL" id="CAJVPL010000486">
    <property type="protein sequence ID" value="CAG8502413.1"/>
    <property type="molecule type" value="Genomic_DNA"/>
</dbReference>
<reference evidence="2" key="1">
    <citation type="submission" date="2021-06" db="EMBL/GenBank/DDBJ databases">
        <authorList>
            <person name="Kallberg Y."/>
            <person name="Tangrot J."/>
            <person name="Rosling A."/>
        </authorList>
    </citation>
    <scope>NUCLEOTIDE SEQUENCE</scope>
    <source>
        <strain evidence="2">MT106</strain>
    </source>
</reference>